<feature type="region of interest" description="Disordered" evidence="1">
    <location>
        <begin position="158"/>
        <end position="194"/>
    </location>
</feature>
<protein>
    <submittedName>
        <fullName evidence="2">Uncharacterized protein</fullName>
    </submittedName>
</protein>
<dbReference type="InParanoid" id="D8LBL2"/>
<evidence type="ECO:0000313" key="3">
    <source>
        <dbReference type="Proteomes" id="UP000002630"/>
    </source>
</evidence>
<dbReference type="AlphaFoldDB" id="D8LBL2"/>
<feature type="region of interest" description="Disordered" evidence="1">
    <location>
        <begin position="33"/>
        <end position="102"/>
    </location>
</feature>
<dbReference type="Proteomes" id="UP000002630">
    <property type="component" value="Linkage Group LG01"/>
</dbReference>
<dbReference type="EMBL" id="FN647682">
    <property type="protein sequence ID" value="CBN76721.1"/>
    <property type="molecule type" value="Genomic_DNA"/>
</dbReference>
<keyword evidence="3" id="KW-1185">Reference proteome</keyword>
<evidence type="ECO:0000313" key="2">
    <source>
        <dbReference type="EMBL" id="CBN76721.1"/>
    </source>
</evidence>
<feature type="compositionally biased region" description="Basic and acidic residues" evidence="1">
    <location>
        <begin position="54"/>
        <end position="68"/>
    </location>
</feature>
<accession>D8LBL2</accession>
<sequence>MLCKARARLVATEIASAVRQECCSAVGATSRRQLGTTAAASTAGGNGSRGNHHQQQDKGEEEGGRPERSVATVGASPYTLPPPTWSLSDLNVTDDDERGGDTARSAVLSNEEVAKLCALAHIELAPEGADGSCSSGKLDVSAVKKDVGAMLRCMQTMRREIDDSSGGGGGRGNQEIEGEEGEDGPWGGAVSWAAPLEEDVVSDGGIQKEVLGAAQHTEDGFFTAPKVV</sequence>
<name>D8LBL2_ECTSI</name>
<reference evidence="2 3" key="1">
    <citation type="journal article" date="2010" name="Nature">
        <title>The Ectocarpus genome and the independent evolution of multicellularity in brown algae.</title>
        <authorList>
            <person name="Cock J.M."/>
            <person name="Sterck L."/>
            <person name="Rouze P."/>
            <person name="Scornet D."/>
            <person name="Allen A.E."/>
            <person name="Amoutzias G."/>
            <person name="Anthouard V."/>
            <person name="Artiguenave F."/>
            <person name="Aury J.M."/>
            <person name="Badger J.H."/>
            <person name="Beszteri B."/>
            <person name="Billiau K."/>
            <person name="Bonnet E."/>
            <person name="Bothwell J.H."/>
            <person name="Bowler C."/>
            <person name="Boyen C."/>
            <person name="Brownlee C."/>
            <person name="Carrano C.J."/>
            <person name="Charrier B."/>
            <person name="Cho G.Y."/>
            <person name="Coelho S.M."/>
            <person name="Collen J."/>
            <person name="Corre E."/>
            <person name="Da Silva C."/>
            <person name="Delage L."/>
            <person name="Delaroque N."/>
            <person name="Dittami S.M."/>
            <person name="Doulbeau S."/>
            <person name="Elias M."/>
            <person name="Farnham G."/>
            <person name="Gachon C.M."/>
            <person name="Gschloessl B."/>
            <person name="Heesch S."/>
            <person name="Jabbari K."/>
            <person name="Jubin C."/>
            <person name="Kawai H."/>
            <person name="Kimura K."/>
            <person name="Kloareg B."/>
            <person name="Kupper F.C."/>
            <person name="Lang D."/>
            <person name="Le Bail A."/>
            <person name="Leblanc C."/>
            <person name="Lerouge P."/>
            <person name="Lohr M."/>
            <person name="Lopez P.J."/>
            <person name="Martens C."/>
            <person name="Maumus F."/>
            <person name="Michel G."/>
            <person name="Miranda-Saavedra D."/>
            <person name="Morales J."/>
            <person name="Moreau H."/>
            <person name="Motomura T."/>
            <person name="Nagasato C."/>
            <person name="Napoli C.A."/>
            <person name="Nelson D.R."/>
            <person name="Nyvall-Collen P."/>
            <person name="Peters A.F."/>
            <person name="Pommier C."/>
            <person name="Potin P."/>
            <person name="Poulain J."/>
            <person name="Quesneville H."/>
            <person name="Read B."/>
            <person name="Rensing S.A."/>
            <person name="Ritter A."/>
            <person name="Rousvoal S."/>
            <person name="Samanta M."/>
            <person name="Samson G."/>
            <person name="Schroeder D.C."/>
            <person name="Segurens B."/>
            <person name="Strittmatter M."/>
            <person name="Tonon T."/>
            <person name="Tregear J.W."/>
            <person name="Valentin K."/>
            <person name="von Dassow P."/>
            <person name="Yamagishi T."/>
            <person name="Van de Peer Y."/>
            <person name="Wincker P."/>
        </authorList>
    </citation>
    <scope>NUCLEOTIDE SEQUENCE [LARGE SCALE GENOMIC DNA]</scope>
    <source>
        <strain evidence="3">Ec32 / CCAP1310/4</strain>
    </source>
</reference>
<dbReference type="EMBL" id="FN649726">
    <property type="protein sequence ID" value="CBN76721.1"/>
    <property type="molecule type" value="Genomic_DNA"/>
</dbReference>
<evidence type="ECO:0000256" key="1">
    <source>
        <dbReference type="SAM" id="MobiDB-lite"/>
    </source>
</evidence>
<proteinExistence type="predicted"/>
<dbReference type="OrthoDB" id="10351942at2759"/>
<organism evidence="2 3">
    <name type="scientific">Ectocarpus siliculosus</name>
    <name type="common">Brown alga</name>
    <name type="synonym">Conferva siliculosa</name>
    <dbReference type="NCBI Taxonomy" id="2880"/>
    <lineage>
        <taxon>Eukaryota</taxon>
        <taxon>Sar</taxon>
        <taxon>Stramenopiles</taxon>
        <taxon>Ochrophyta</taxon>
        <taxon>PX clade</taxon>
        <taxon>Phaeophyceae</taxon>
        <taxon>Ectocarpales</taxon>
        <taxon>Ectocarpaceae</taxon>
        <taxon>Ectocarpus</taxon>
    </lineage>
</organism>
<gene>
    <name evidence="2" type="ORF">Esi_0000_0529</name>
</gene>